<accession>A0ABT1UAI7</accession>
<protein>
    <recommendedName>
        <fullName evidence="4">Doubled CXXCH motif domain-containing protein</fullName>
    </recommendedName>
</protein>
<keyword evidence="3" id="KW-1185">Reference proteome</keyword>
<keyword evidence="1" id="KW-0732">Signal</keyword>
<proteinExistence type="predicted"/>
<feature type="signal peptide" evidence="1">
    <location>
        <begin position="1"/>
        <end position="27"/>
    </location>
</feature>
<dbReference type="InterPro" id="IPR036280">
    <property type="entry name" value="Multihaem_cyt_sf"/>
</dbReference>
<reference evidence="2 3" key="1">
    <citation type="submission" date="2022-07" db="EMBL/GenBank/DDBJ databases">
        <title>Methylomonas rivi sp. nov., Methylomonas rosea sp. nov., Methylomonas aureus sp. nov. and Methylomonas subterranea sp. nov., four novel methanotrophs isolated from a freshwater creek and the deep terrestrial subsurface.</title>
        <authorList>
            <person name="Abin C."/>
            <person name="Sankaranarayanan K."/>
            <person name="Garner C."/>
            <person name="Sindelar R."/>
            <person name="Kotary K."/>
            <person name="Garner R."/>
            <person name="Barclay S."/>
            <person name="Lawson P."/>
            <person name="Krumholz L."/>
        </authorList>
    </citation>
    <scope>NUCLEOTIDE SEQUENCE [LARGE SCALE GENOMIC DNA]</scope>
    <source>
        <strain evidence="2 3">WSC-6</strain>
    </source>
</reference>
<feature type="chain" id="PRO_5045052319" description="Doubled CXXCH motif domain-containing protein" evidence="1">
    <location>
        <begin position="28"/>
        <end position="171"/>
    </location>
</feature>
<dbReference type="Gene3D" id="3.90.10.10">
    <property type="entry name" value="Cytochrome C3"/>
    <property type="match status" value="1"/>
</dbReference>
<evidence type="ECO:0000313" key="3">
    <source>
        <dbReference type="Proteomes" id="UP001524586"/>
    </source>
</evidence>
<dbReference type="SUPFAM" id="SSF48695">
    <property type="entry name" value="Multiheme cytochromes"/>
    <property type="match status" value="1"/>
</dbReference>
<evidence type="ECO:0008006" key="4">
    <source>
        <dbReference type="Google" id="ProtNLM"/>
    </source>
</evidence>
<dbReference type="RefSeq" id="WP_256617271.1">
    <property type="nucleotide sequence ID" value="NZ_JANIBK010000249.1"/>
</dbReference>
<sequence>MPKPTVSALLSSAACWALFGGLFAAHAAANNPHSIDSQGSGDCRGCHVSTPAWTGTQPLDSRDAAFIADRYKLNAIAMCVSCHPRDHLHAEVGDKIDFAVPPDMPLGENNGHVCLTCHYTHGRLDSEQPRANVDFLDRWFDTARMRKSYLLRRDNSDGGLCLSCHNQGISP</sequence>
<dbReference type="EMBL" id="JANIBK010000249">
    <property type="protein sequence ID" value="MCQ8130876.1"/>
    <property type="molecule type" value="Genomic_DNA"/>
</dbReference>
<organism evidence="2 3">
    <name type="scientific">Methylomonas rivi</name>
    <dbReference type="NCBI Taxonomy" id="2952226"/>
    <lineage>
        <taxon>Bacteria</taxon>
        <taxon>Pseudomonadati</taxon>
        <taxon>Pseudomonadota</taxon>
        <taxon>Gammaproteobacteria</taxon>
        <taxon>Methylococcales</taxon>
        <taxon>Methylococcaceae</taxon>
        <taxon>Methylomonas</taxon>
    </lineage>
</organism>
<dbReference type="Proteomes" id="UP001524586">
    <property type="component" value="Unassembled WGS sequence"/>
</dbReference>
<evidence type="ECO:0000313" key="2">
    <source>
        <dbReference type="EMBL" id="MCQ8130876.1"/>
    </source>
</evidence>
<name>A0ABT1UAI7_9GAMM</name>
<comment type="caution">
    <text evidence="2">The sequence shown here is derived from an EMBL/GenBank/DDBJ whole genome shotgun (WGS) entry which is preliminary data.</text>
</comment>
<dbReference type="PROSITE" id="PS51257">
    <property type="entry name" value="PROKAR_LIPOPROTEIN"/>
    <property type="match status" value="1"/>
</dbReference>
<gene>
    <name evidence="2" type="ORF">NP596_20645</name>
</gene>
<evidence type="ECO:0000256" key="1">
    <source>
        <dbReference type="SAM" id="SignalP"/>
    </source>
</evidence>